<proteinExistence type="inferred from homology"/>
<feature type="domain" description="FAD-binding" evidence="7">
    <location>
        <begin position="30"/>
        <end position="377"/>
    </location>
</feature>
<dbReference type="SUPFAM" id="SSF51905">
    <property type="entry name" value="FAD/NAD(P)-binding domain"/>
    <property type="match status" value="1"/>
</dbReference>
<dbReference type="OrthoDB" id="9993796at2759"/>
<keyword evidence="6" id="KW-1133">Transmembrane helix</keyword>
<dbReference type="EMBL" id="KL198022">
    <property type="protein sequence ID" value="KDQ18167.1"/>
    <property type="molecule type" value="Genomic_DNA"/>
</dbReference>
<evidence type="ECO:0000256" key="4">
    <source>
        <dbReference type="ARBA" id="ARBA00023002"/>
    </source>
</evidence>
<keyword evidence="6" id="KW-0472">Membrane</keyword>
<keyword evidence="3" id="KW-0274">FAD</keyword>
<name>A0A067N1Y2_BOTB1</name>
<evidence type="ECO:0000256" key="1">
    <source>
        <dbReference type="ARBA" id="ARBA00007992"/>
    </source>
</evidence>
<evidence type="ECO:0000256" key="3">
    <source>
        <dbReference type="ARBA" id="ARBA00022827"/>
    </source>
</evidence>
<feature type="transmembrane region" description="Helical" evidence="6">
    <location>
        <begin position="29"/>
        <end position="48"/>
    </location>
</feature>
<comment type="similarity">
    <text evidence="1">Belongs to the paxM FAD-dependent monooxygenase family.</text>
</comment>
<reference evidence="9" key="1">
    <citation type="journal article" date="2014" name="Proc. Natl. Acad. Sci. U.S.A.">
        <title>Extensive sampling of basidiomycete genomes demonstrates inadequacy of the white-rot/brown-rot paradigm for wood decay fungi.</title>
        <authorList>
            <person name="Riley R."/>
            <person name="Salamov A.A."/>
            <person name="Brown D.W."/>
            <person name="Nagy L.G."/>
            <person name="Floudas D."/>
            <person name="Held B.W."/>
            <person name="Levasseur A."/>
            <person name="Lombard V."/>
            <person name="Morin E."/>
            <person name="Otillar R."/>
            <person name="Lindquist E.A."/>
            <person name="Sun H."/>
            <person name="LaButti K.M."/>
            <person name="Schmutz J."/>
            <person name="Jabbour D."/>
            <person name="Luo H."/>
            <person name="Baker S.E."/>
            <person name="Pisabarro A.G."/>
            <person name="Walton J.D."/>
            <person name="Blanchette R.A."/>
            <person name="Henrissat B."/>
            <person name="Martin F."/>
            <person name="Cullen D."/>
            <person name="Hibbett D.S."/>
            <person name="Grigoriev I.V."/>
        </authorList>
    </citation>
    <scope>NUCLEOTIDE SEQUENCE [LARGE SCALE GENOMIC DNA]</scope>
    <source>
        <strain evidence="9">FD-172 SS1</strain>
    </source>
</reference>
<keyword evidence="5" id="KW-0503">Monooxygenase</keyword>
<dbReference type="FunFam" id="3.50.50.60:FF:000115">
    <property type="entry name" value="Salicylate hydroxylase, putative"/>
    <property type="match status" value="1"/>
</dbReference>
<keyword evidence="2" id="KW-0285">Flavoprotein</keyword>
<dbReference type="InterPro" id="IPR036188">
    <property type="entry name" value="FAD/NAD-bd_sf"/>
</dbReference>
<dbReference type="InParanoid" id="A0A067N1Y2"/>
<dbReference type="GO" id="GO:0004497">
    <property type="term" value="F:monooxygenase activity"/>
    <property type="evidence" value="ECO:0007669"/>
    <property type="project" value="UniProtKB-KW"/>
</dbReference>
<dbReference type="InterPro" id="IPR002938">
    <property type="entry name" value="FAD-bd"/>
</dbReference>
<evidence type="ECO:0000259" key="7">
    <source>
        <dbReference type="Pfam" id="PF01494"/>
    </source>
</evidence>
<gene>
    <name evidence="8" type="ORF">BOTBODRAFT_155277</name>
</gene>
<dbReference type="GO" id="GO:0071949">
    <property type="term" value="F:FAD binding"/>
    <property type="evidence" value="ECO:0007669"/>
    <property type="project" value="InterPro"/>
</dbReference>
<evidence type="ECO:0000256" key="5">
    <source>
        <dbReference type="ARBA" id="ARBA00023033"/>
    </source>
</evidence>
<sequence>MPSIDAPFDTIKLGETAKLYGGRKAEKRLNIIIVGCGLGGLAAAFTLAKGGHNVTILESASKIGEIGAGIQVSPNISRILISWGLGPELEKYSVCPEGFVFRRWDTGEQVGFNPTGALMTRTYNAPYLHIHRADFHRIFHDLVVGAGVKIRLSSRVVTLDPSAPSVTLATGETFGADLIIGADGVKSMVRDVVVGRPDKPVSTGDAAYRATVPAELMLKDPDLKHFIEYPMMNAWMGPGKHIMAYCIRAQKLFNLVILHPDDTTEESWTQPGSVEKMREEFAGWEPRVQKILSLIPSTYTWRLMDRKPLETWIHPDNKVVLLGDSCHPMLPYRAQGAAMAIEDAVVLGDLLSRIPALSALPTLLKAYQELRFARATTTQLASRENQHIFHLPDGPEQQARDASMREAMIQLARKKSENQDVLETAPEAEKFDGEGCLNTWADKKKNDIQFGYNANAEVDKYWAQKGQMEVEAAVAAGSAVSA</sequence>
<dbReference type="SUPFAM" id="SSF54373">
    <property type="entry name" value="FAD-linked reductases, C-terminal domain"/>
    <property type="match status" value="1"/>
</dbReference>
<evidence type="ECO:0000256" key="2">
    <source>
        <dbReference type="ARBA" id="ARBA00022630"/>
    </source>
</evidence>
<dbReference type="PANTHER" id="PTHR13789">
    <property type="entry name" value="MONOOXYGENASE"/>
    <property type="match status" value="1"/>
</dbReference>
<dbReference type="Gene3D" id="3.50.50.60">
    <property type="entry name" value="FAD/NAD(P)-binding domain"/>
    <property type="match status" value="1"/>
</dbReference>
<dbReference type="Proteomes" id="UP000027195">
    <property type="component" value="Unassembled WGS sequence"/>
</dbReference>
<evidence type="ECO:0000313" key="9">
    <source>
        <dbReference type="Proteomes" id="UP000027195"/>
    </source>
</evidence>
<dbReference type="STRING" id="930990.A0A067N1Y2"/>
<dbReference type="HOGENOM" id="CLU_009665_19_3_1"/>
<organism evidence="8 9">
    <name type="scientific">Botryobasidium botryosum (strain FD-172 SS1)</name>
    <dbReference type="NCBI Taxonomy" id="930990"/>
    <lineage>
        <taxon>Eukaryota</taxon>
        <taxon>Fungi</taxon>
        <taxon>Dikarya</taxon>
        <taxon>Basidiomycota</taxon>
        <taxon>Agaricomycotina</taxon>
        <taxon>Agaricomycetes</taxon>
        <taxon>Cantharellales</taxon>
        <taxon>Botryobasidiaceae</taxon>
        <taxon>Botryobasidium</taxon>
    </lineage>
</organism>
<keyword evidence="9" id="KW-1185">Reference proteome</keyword>
<evidence type="ECO:0000256" key="6">
    <source>
        <dbReference type="SAM" id="Phobius"/>
    </source>
</evidence>
<protein>
    <recommendedName>
        <fullName evidence="7">FAD-binding domain-containing protein</fullName>
    </recommendedName>
</protein>
<keyword evidence="4" id="KW-0560">Oxidoreductase</keyword>
<dbReference type="InterPro" id="IPR050493">
    <property type="entry name" value="FAD-dep_Monooxygenase_BioMet"/>
</dbReference>
<keyword evidence="6" id="KW-0812">Transmembrane</keyword>
<dbReference type="PANTHER" id="PTHR13789:SF147">
    <property type="entry name" value="PUTATIVE (AFU_ORTHOLOGUE AFUA_2G01950)-RELATED"/>
    <property type="match status" value="1"/>
</dbReference>
<dbReference type="AlphaFoldDB" id="A0A067N1Y2"/>
<evidence type="ECO:0000313" key="8">
    <source>
        <dbReference type="EMBL" id="KDQ18167.1"/>
    </source>
</evidence>
<dbReference type="PRINTS" id="PR00420">
    <property type="entry name" value="RNGMNOXGNASE"/>
</dbReference>
<accession>A0A067N1Y2</accession>
<dbReference type="Pfam" id="PF01494">
    <property type="entry name" value="FAD_binding_3"/>
    <property type="match status" value="1"/>
</dbReference>